<keyword evidence="4 12" id="KW-0812">Transmembrane</keyword>
<gene>
    <name evidence="12 14" type="primary">atpF</name>
    <name evidence="14" type="ORF">F4X82_01065</name>
</gene>
<evidence type="ECO:0000256" key="2">
    <source>
        <dbReference type="ARBA" id="ARBA00022448"/>
    </source>
</evidence>
<dbReference type="GO" id="GO:0046961">
    <property type="term" value="F:proton-transporting ATPase activity, rotational mechanism"/>
    <property type="evidence" value="ECO:0007669"/>
    <property type="project" value="TreeGrafter"/>
</dbReference>
<comment type="similarity">
    <text evidence="1 12 13">Belongs to the ATPase B chain family.</text>
</comment>
<evidence type="ECO:0000256" key="5">
    <source>
        <dbReference type="ARBA" id="ARBA00022781"/>
    </source>
</evidence>
<keyword evidence="5 12" id="KW-0375">Hydrogen ion transport</keyword>
<evidence type="ECO:0000256" key="13">
    <source>
        <dbReference type="RuleBase" id="RU003848"/>
    </source>
</evidence>
<dbReference type="Proteomes" id="UP000449092">
    <property type="component" value="Unassembled WGS sequence"/>
</dbReference>
<sequence length="169" mass="20101">MEILDKFRLNEMLFLAQTINYLILLLILTHFTYKPLFRVLNERRDTIETSLQKAEEIDEQMENLRTYHEEQLIKARDEARKIIAQAKTTANQDREKQLIKTQEEIDALFARARTEIAAEKQEMTRDVEKQTAKFLIPALEKILQESVDDDVRQQIYERSVKRVAQLYNT</sequence>
<dbReference type="PANTHER" id="PTHR33445">
    <property type="entry name" value="ATP SYNTHASE SUBUNIT B', CHLOROPLASTIC"/>
    <property type="match status" value="1"/>
</dbReference>
<dbReference type="NCBIfam" id="TIGR01144">
    <property type="entry name" value="ATP_synt_b"/>
    <property type="match status" value="1"/>
</dbReference>
<dbReference type="InterPro" id="IPR005864">
    <property type="entry name" value="ATP_synth_F0_bsu_bac"/>
</dbReference>
<keyword evidence="9 12" id="KW-0066">ATP synthesis</keyword>
<evidence type="ECO:0000256" key="10">
    <source>
        <dbReference type="ARBA" id="ARBA00025198"/>
    </source>
</evidence>
<comment type="function">
    <text evidence="10 12">F(1)F(0) ATP synthase produces ATP from ADP in the presence of a proton or sodium gradient. F-type ATPases consist of two structural domains, F(1) containing the extramembraneous catalytic core and F(0) containing the membrane proton channel, linked together by a central stalk and a peripheral stalk. During catalysis, ATP synthesis in the catalytic domain of F(1) is coupled via a rotary mechanism of the central stalk subunits to proton translocation.</text>
</comment>
<reference evidence="14 15" key="1">
    <citation type="submission" date="2019-09" db="EMBL/GenBank/DDBJ databases">
        <title>Characterisation of the sponge microbiome using genome-centric metagenomics.</title>
        <authorList>
            <person name="Engelberts J.P."/>
            <person name="Robbins S.J."/>
            <person name="De Goeij J.M."/>
            <person name="Aranda M."/>
            <person name="Bell S.C."/>
            <person name="Webster N.S."/>
        </authorList>
    </citation>
    <scope>NUCLEOTIDE SEQUENCE [LARGE SCALE GENOMIC DNA]</scope>
    <source>
        <strain evidence="14">SB0662_bin_43</strain>
    </source>
</reference>
<dbReference type="AlphaFoldDB" id="A0A845D9N2"/>
<dbReference type="GO" id="GO:0005886">
    <property type="term" value="C:plasma membrane"/>
    <property type="evidence" value="ECO:0007669"/>
    <property type="project" value="UniProtKB-SubCell"/>
</dbReference>
<dbReference type="HAMAP" id="MF_01398">
    <property type="entry name" value="ATP_synth_b_bprime"/>
    <property type="match status" value="1"/>
</dbReference>
<organism evidence="14 15">
    <name type="scientific">Candidatus Spechtbacteria bacterium SB0662_bin_43</name>
    <dbReference type="NCBI Taxonomy" id="2604897"/>
    <lineage>
        <taxon>Bacteria</taxon>
        <taxon>Candidatus Spechtiibacteriota</taxon>
    </lineage>
</organism>
<comment type="function">
    <text evidence="12">Component of the F(0) channel, it forms part of the peripheral stalk, linking F(1) to F(0).</text>
</comment>
<name>A0A845D9N2_9BACT</name>
<dbReference type="Pfam" id="PF00430">
    <property type="entry name" value="ATP-synt_B"/>
    <property type="match status" value="1"/>
</dbReference>
<comment type="subunit">
    <text evidence="12">F-type ATPases have 2 components, F(1) - the catalytic core - and F(0) - the membrane proton channel. F(1) has five subunits: alpha(3), beta(3), gamma(1), delta(1), epsilon(1). F(0) has three main subunits: a(1), b(2) and c(10-14). The alpha and beta chains form an alternating ring which encloses part of the gamma chain. F(1) is attached to F(0) by a central stalk formed by the gamma and epsilon chains, while a peripheral stalk is formed by the delta and b chains.</text>
</comment>
<dbReference type="InterPro" id="IPR050059">
    <property type="entry name" value="ATP_synthase_B_chain"/>
</dbReference>
<evidence type="ECO:0000313" key="14">
    <source>
        <dbReference type="EMBL" id="MYE38095.1"/>
    </source>
</evidence>
<dbReference type="InterPro" id="IPR002146">
    <property type="entry name" value="ATP_synth_b/b'su_bac/chlpt"/>
</dbReference>
<comment type="subcellular location">
    <subcellularLocation>
        <location evidence="12">Cell membrane</location>
        <topology evidence="12">Single-pass membrane protein</topology>
    </subcellularLocation>
    <subcellularLocation>
        <location evidence="11">Endomembrane system</location>
        <topology evidence="11">Single-pass membrane protein</topology>
    </subcellularLocation>
</comment>
<keyword evidence="2 12" id="KW-0813">Transport</keyword>
<dbReference type="PANTHER" id="PTHR33445:SF2">
    <property type="entry name" value="ATP SYNTHASE SUBUNIT B', CHLOROPLASTIC"/>
    <property type="match status" value="1"/>
</dbReference>
<evidence type="ECO:0000256" key="8">
    <source>
        <dbReference type="ARBA" id="ARBA00023136"/>
    </source>
</evidence>
<evidence type="ECO:0000256" key="12">
    <source>
        <dbReference type="HAMAP-Rule" id="MF_01398"/>
    </source>
</evidence>
<keyword evidence="7 12" id="KW-0406">Ion transport</keyword>
<dbReference type="Gene3D" id="6.10.250.1580">
    <property type="match status" value="1"/>
</dbReference>
<keyword evidence="6 12" id="KW-1133">Transmembrane helix</keyword>
<evidence type="ECO:0000256" key="9">
    <source>
        <dbReference type="ARBA" id="ARBA00023310"/>
    </source>
</evidence>
<evidence type="ECO:0000256" key="7">
    <source>
        <dbReference type="ARBA" id="ARBA00023065"/>
    </source>
</evidence>
<evidence type="ECO:0000256" key="3">
    <source>
        <dbReference type="ARBA" id="ARBA00022547"/>
    </source>
</evidence>
<evidence type="ECO:0000313" key="15">
    <source>
        <dbReference type="Proteomes" id="UP000449092"/>
    </source>
</evidence>
<dbReference type="GO" id="GO:0045259">
    <property type="term" value="C:proton-transporting ATP synthase complex"/>
    <property type="evidence" value="ECO:0007669"/>
    <property type="project" value="UniProtKB-KW"/>
</dbReference>
<dbReference type="SUPFAM" id="SSF81573">
    <property type="entry name" value="F1F0 ATP synthase subunit B, membrane domain"/>
    <property type="match status" value="1"/>
</dbReference>
<dbReference type="EMBL" id="VXOY01000010">
    <property type="protein sequence ID" value="MYE38095.1"/>
    <property type="molecule type" value="Genomic_DNA"/>
</dbReference>
<evidence type="ECO:0000256" key="1">
    <source>
        <dbReference type="ARBA" id="ARBA00005513"/>
    </source>
</evidence>
<accession>A0A845D9N2</accession>
<evidence type="ECO:0000256" key="4">
    <source>
        <dbReference type="ARBA" id="ARBA00022692"/>
    </source>
</evidence>
<dbReference type="GO" id="GO:0046933">
    <property type="term" value="F:proton-transporting ATP synthase activity, rotational mechanism"/>
    <property type="evidence" value="ECO:0007669"/>
    <property type="project" value="UniProtKB-UniRule"/>
</dbReference>
<protein>
    <recommendedName>
        <fullName evidence="12">ATP synthase subunit b</fullName>
    </recommendedName>
    <alternativeName>
        <fullName evidence="12">ATP synthase F(0) sector subunit b</fullName>
    </alternativeName>
    <alternativeName>
        <fullName evidence="12">ATPase subunit I</fullName>
    </alternativeName>
    <alternativeName>
        <fullName evidence="12">F-type ATPase subunit b</fullName>
        <shortName evidence="12">F-ATPase subunit b</shortName>
    </alternativeName>
</protein>
<keyword evidence="3 12" id="KW-0138">CF(0)</keyword>
<feature type="transmembrane region" description="Helical" evidence="12">
    <location>
        <begin position="12"/>
        <end position="33"/>
    </location>
</feature>
<dbReference type="CDD" id="cd06503">
    <property type="entry name" value="ATP-synt_Fo_b"/>
    <property type="match status" value="1"/>
</dbReference>
<proteinExistence type="inferred from homology"/>
<keyword evidence="8 12" id="KW-0472">Membrane</keyword>
<comment type="caution">
    <text evidence="14">The sequence shown here is derived from an EMBL/GenBank/DDBJ whole genome shotgun (WGS) entry which is preliminary data.</text>
</comment>
<evidence type="ECO:0000256" key="11">
    <source>
        <dbReference type="ARBA" id="ARBA00037847"/>
    </source>
</evidence>
<keyword evidence="12" id="KW-1003">Cell membrane</keyword>
<evidence type="ECO:0000256" key="6">
    <source>
        <dbReference type="ARBA" id="ARBA00022989"/>
    </source>
</evidence>
<dbReference type="InterPro" id="IPR028987">
    <property type="entry name" value="ATP_synth_B-like_membr_sf"/>
</dbReference>
<dbReference type="GO" id="GO:0012505">
    <property type="term" value="C:endomembrane system"/>
    <property type="evidence" value="ECO:0007669"/>
    <property type="project" value="UniProtKB-SubCell"/>
</dbReference>